<organism evidence="11">
    <name type="scientific">Anthurium amnicola</name>
    <dbReference type="NCBI Taxonomy" id="1678845"/>
    <lineage>
        <taxon>Eukaryota</taxon>
        <taxon>Viridiplantae</taxon>
        <taxon>Streptophyta</taxon>
        <taxon>Embryophyta</taxon>
        <taxon>Tracheophyta</taxon>
        <taxon>Spermatophyta</taxon>
        <taxon>Magnoliopsida</taxon>
        <taxon>Liliopsida</taxon>
        <taxon>Araceae</taxon>
        <taxon>Pothoideae</taxon>
        <taxon>Potheae</taxon>
        <taxon>Anthurium</taxon>
    </lineage>
</organism>
<dbReference type="InterPro" id="IPR050854">
    <property type="entry name" value="LMBD1_LysCbl_Transport"/>
</dbReference>
<feature type="transmembrane region" description="Helical" evidence="10">
    <location>
        <begin position="94"/>
        <end position="117"/>
    </location>
</feature>
<dbReference type="InterPro" id="IPR006876">
    <property type="entry name" value="LMBR1-like_membr_prot"/>
</dbReference>
<keyword evidence="3" id="KW-0813">Transport</keyword>
<keyword evidence="9" id="KW-0170">Cobalt</keyword>
<keyword evidence="6 10" id="KW-1133">Transmembrane helix</keyword>
<proteinExistence type="inferred from homology"/>
<dbReference type="GO" id="GO:0072665">
    <property type="term" value="P:protein localization to vacuole"/>
    <property type="evidence" value="ECO:0007669"/>
    <property type="project" value="TreeGrafter"/>
</dbReference>
<dbReference type="GO" id="GO:0005765">
    <property type="term" value="C:lysosomal membrane"/>
    <property type="evidence" value="ECO:0007669"/>
    <property type="project" value="UniProtKB-SubCell"/>
</dbReference>
<feature type="transmembrane region" description="Helical" evidence="10">
    <location>
        <begin position="39"/>
        <end position="60"/>
    </location>
</feature>
<feature type="transmembrane region" description="Helical" evidence="10">
    <location>
        <begin position="137"/>
        <end position="155"/>
    </location>
</feature>
<feature type="transmembrane region" description="Helical" evidence="10">
    <location>
        <begin position="357"/>
        <end position="380"/>
    </location>
</feature>
<reference evidence="11" key="1">
    <citation type="submission" date="2015-07" db="EMBL/GenBank/DDBJ databases">
        <title>Transcriptome Assembly of Anthurium amnicola.</title>
        <authorList>
            <person name="Suzuki J."/>
        </authorList>
    </citation>
    <scope>NUCLEOTIDE SEQUENCE</scope>
</reference>
<feature type="transmembrane region" description="Helical" evidence="10">
    <location>
        <begin position="6"/>
        <end position="27"/>
    </location>
</feature>
<keyword evidence="7 10" id="KW-0472">Membrane</keyword>
<dbReference type="Pfam" id="PF04791">
    <property type="entry name" value="LMBR1"/>
    <property type="match status" value="1"/>
</dbReference>
<feature type="transmembrane region" description="Helical" evidence="10">
    <location>
        <begin position="181"/>
        <end position="207"/>
    </location>
</feature>
<evidence type="ECO:0000256" key="8">
    <source>
        <dbReference type="ARBA" id="ARBA00023228"/>
    </source>
</evidence>
<feature type="transmembrane region" description="Helical" evidence="10">
    <location>
        <begin position="295"/>
        <end position="314"/>
    </location>
</feature>
<dbReference type="PANTHER" id="PTHR16130">
    <property type="entry name" value="LYSOSOMAL COBALAMIN TRANSPORTER-RELATED"/>
    <property type="match status" value="1"/>
</dbReference>
<accession>A0A1D1Y5E9</accession>
<gene>
    <name evidence="11" type="primary">SNOG_04623</name>
    <name evidence="11" type="ORF">g.21004</name>
</gene>
<dbReference type="GO" id="GO:0031419">
    <property type="term" value="F:cobalamin binding"/>
    <property type="evidence" value="ECO:0007669"/>
    <property type="project" value="UniProtKB-KW"/>
</dbReference>
<name>A0A1D1Y5E9_9ARAE</name>
<protein>
    <submittedName>
        <fullName evidence="11">Putative lysosomal cobalamin transporter</fullName>
    </submittedName>
</protein>
<keyword evidence="4" id="KW-0846">Cobalamin</keyword>
<comment type="similarity">
    <text evidence="2">Belongs to the LIMR family. LMBRD1 subfamily.</text>
</comment>
<evidence type="ECO:0000256" key="6">
    <source>
        <dbReference type="ARBA" id="ARBA00022989"/>
    </source>
</evidence>
<dbReference type="EMBL" id="GDJX01018065">
    <property type="protein sequence ID" value="JAT49871.1"/>
    <property type="molecule type" value="Transcribed_RNA"/>
</dbReference>
<evidence type="ECO:0000256" key="2">
    <source>
        <dbReference type="ARBA" id="ARBA00009901"/>
    </source>
</evidence>
<keyword evidence="8" id="KW-0458">Lysosome</keyword>
<sequence length="541" mass="61476">MAVLVLGAWAIYIIICAILFVFSILFSKYYQDKRDSERLATAVAICSLALCLSTVALFPIDIFLVSSTVNSHTGLRYDWATNDVVEGIVHNLKFVYYGSYGLIAIFCAFIIPFAYFYFEELEEEQTNSQRVMAALKYTGFFVAFIFICLLFGFILRPSEKVPLDLDFFKKLLSSSLGENSISFVISILMVLGMIVFICYTAPGLSLLPIGMIKGTNKINSVSSSELSSQLNINREKQRVINAKYSDPTKTMSRKDARQLENLRNEEKVLVRQLKLAVKSSKVWNKIMFVLRPFELITGFMLTILTVVIFMSIFLTCIDKVKNSVCGKDCGYIINHPDIFNPLNFIFLKASKYFPVDYFFMVLLILYFFSSTVYGVISIGIRFLWVHLYKFRKNSTPPQGLLFGAVLFMLSLLALNYTLTMVVVPQYAQFGSQKYCNHTINEVRNCTEYPQLIVPCDVTAPTDICTPTVISTFIHRITLNAPFFGVIFYHAHWGFLGITLLGFMYAIIKSPNNALYDDSDEENEEEQSLLSNIGRRRVGLDD</sequence>
<evidence type="ECO:0000256" key="9">
    <source>
        <dbReference type="ARBA" id="ARBA00023285"/>
    </source>
</evidence>
<evidence type="ECO:0000256" key="1">
    <source>
        <dbReference type="ARBA" id="ARBA00004155"/>
    </source>
</evidence>
<evidence type="ECO:0000256" key="7">
    <source>
        <dbReference type="ARBA" id="ARBA00023136"/>
    </source>
</evidence>
<dbReference type="PANTHER" id="PTHR16130:SF2">
    <property type="entry name" value="LYSOSOMAL COBALAMIN TRANSPORT ESCORT PROTEIN LMBD1"/>
    <property type="match status" value="1"/>
</dbReference>
<feature type="transmembrane region" description="Helical" evidence="10">
    <location>
        <begin position="486"/>
        <end position="507"/>
    </location>
</feature>
<dbReference type="AlphaFoldDB" id="A0A1D1Y5E9"/>
<evidence type="ECO:0000256" key="3">
    <source>
        <dbReference type="ARBA" id="ARBA00022448"/>
    </source>
</evidence>
<keyword evidence="5 10" id="KW-0812">Transmembrane</keyword>
<comment type="subcellular location">
    <subcellularLocation>
        <location evidence="1">Lysosome membrane</location>
        <topology evidence="1">Multi-pass membrane protein</topology>
    </subcellularLocation>
</comment>
<evidence type="ECO:0000256" key="4">
    <source>
        <dbReference type="ARBA" id="ARBA00022628"/>
    </source>
</evidence>
<evidence type="ECO:0000256" key="10">
    <source>
        <dbReference type="SAM" id="Phobius"/>
    </source>
</evidence>
<feature type="transmembrane region" description="Helical" evidence="10">
    <location>
        <begin position="400"/>
        <end position="423"/>
    </location>
</feature>
<evidence type="ECO:0000256" key="5">
    <source>
        <dbReference type="ARBA" id="ARBA00022692"/>
    </source>
</evidence>
<evidence type="ECO:0000313" key="11">
    <source>
        <dbReference type="EMBL" id="JAT49871.1"/>
    </source>
</evidence>